<evidence type="ECO:0000313" key="3">
    <source>
        <dbReference type="Proteomes" id="UP001604277"/>
    </source>
</evidence>
<proteinExistence type="predicted"/>
<sequence length="141" mass="16204">MSPNLVRPEIKKPTFDFCAPPPAVGEPLPDAQRRPQKPTPPEEFPNSNKYFSPLLRCLKQALRCPRGPLRIAHLVHKVSPQAAPPLRQKHERDWLTAHQACLPYNRCGEITQVTPIDVFWSRNHNFHNWCSRPPNDAQFDS</sequence>
<dbReference type="Proteomes" id="UP001604277">
    <property type="component" value="Unassembled WGS sequence"/>
</dbReference>
<reference evidence="3" key="1">
    <citation type="submission" date="2024-07" db="EMBL/GenBank/DDBJ databases">
        <title>Two chromosome-level genome assemblies of Korean endemic species Abeliophyllum distichum and Forsythia ovata (Oleaceae).</title>
        <authorList>
            <person name="Jang H."/>
        </authorList>
    </citation>
    <scope>NUCLEOTIDE SEQUENCE [LARGE SCALE GENOMIC DNA]</scope>
</reference>
<gene>
    <name evidence="2" type="ORF">Fot_31040</name>
</gene>
<dbReference type="AlphaFoldDB" id="A0ABD1T4A4"/>
<evidence type="ECO:0000313" key="2">
    <source>
        <dbReference type="EMBL" id="KAL2507393.1"/>
    </source>
</evidence>
<keyword evidence="3" id="KW-1185">Reference proteome</keyword>
<accession>A0ABD1T4A4</accession>
<name>A0ABD1T4A4_9LAMI</name>
<evidence type="ECO:0000256" key="1">
    <source>
        <dbReference type="SAM" id="MobiDB-lite"/>
    </source>
</evidence>
<feature type="region of interest" description="Disordered" evidence="1">
    <location>
        <begin position="12"/>
        <end position="47"/>
    </location>
</feature>
<protein>
    <submittedName>
        <fullName evidence="2">Uncharacterized protein</fullName>
    </submittedName>
</protein>
<comment type="caution">
    <text evidence="2">The sequence shown here is derived from an EMBL/GenBank/DDBJ whole genome shotgun (WGS) entry which is preliminary data.</text>
</comment>
<dbReference type="EMBL" id="JBFOLJ010000009">
    <property type="protein sequence ID" value="KAL2507393.1"/>
    <property type="molecule type" value="Genomic_DNA"/>
</dbReference>
<organism evidence="2 3">
    <name type="scientific">Forsythia ovata</name>
    <dbReference type="NCBI Taxonomy" id="205694"/>
    <lineage>
        <taxon>Eukaryota</taxon>
        <taxon>Viridiplantae</taxon>
        <taxon>Streptophyta</taxon>
        <taxon>Embryophyta</taxon>
        <taxon>Tracheophyta</taxon>
        <taxon>Spermatophyta</taxon>
        <taxon>Magnoliopsida</taxon>
        <taxon>eudicotyledons</taxon>
        <taxon>Gunneridae</taxon>
        <taxon>Pentapetalae</taxon>
        <taxon>asterids</taxon>
        <taxon>lamiids</taxon>
        <taxon>Lamiales</taxon>
        <taxon>Oleaceae</taxon>
        <taxon>Forsythieae</taxon>
        <taxon>Forsythia</taxon>
    </lineage>
</organism>